<dbReference type="AlphaFoldDB" id="A0A7J6SUP7"/>
<evidence type="ECO:0000256" key="1">
    <source>
        <dbReference type="SAM" id="MobiDB-lite"/>
    </source>
</evidence>
<feature type="region of interest" description="Disordered" evidence="1">
    <location>
        <begin position="1"/>
        <end position="22"/>
    </location>
</feature>
<evidence type="ECO:0000313" key="2">
    <source>
        <dbReference type="EMBL" id="KAF4735896.1"/>
    </source>
</evidence>
<name>A0A7J6SUP7_PEROL</name>
<proteinExistence type="predicted"/>
<feature type="non-terminal residue" evidence="2">
    <location>
        <position position="1"/>
    </location>
</feature>
<reference evidence="2 3" key="1">
    <citation type="submission" date="2020-04" db="EMBL/GenBank/DDBJ databases">
        <title>Perkinsus olseni comparative genomics.</title>
        <authorList>
            <person name="Bogema D.R."/>
        </authorList>
    </citation>
    <scope>NUCLEOTIDE SEQUENCE [LARGE SCALE GENOMIC DNA]</scope>
    <source>
        <strain evidence="2">ATCC PRA-205</strain>
    </source>
</reference>
<dbReference type="Proteomes" id="UP000574390">
    <property type="component" value="Unassembled WGS sequence"/>
</dbReference>
<sequence>IRETADEGDCCNQSSENNNHPRRTIVYLADPSHDIGSPSIFGSRSDMFVYVLKAIISPLKLL</sequence>
<evidence type="ECO:0000313" key="3">
    <source>
        <dbReference type="Proteomes" id="UP000574390"/>
    </source>
</evidence>
<gene>
    <name evidence="2" type="ORF">FOZ62_020787</name>
</gene>
<protein>
    <submittedName>
        <fullName evidence="2">Uncharacterized protein</fullName>
    </submittedName>
</protein>
<comment type="caution">
    <text evidence="2">The sequence shown here is derived from an EMBL/GenBank/DDBJ whole genome shotgun (WGS) entry which is preliminary data.</text>
</comment>
<organism evidence="2 3">
    <name type="scientific">Perkinsus olseni</name>
    <name type="common">Perkinsus atlanticus</name>
    <dbReference type="NCBI Taxonomy" id="32597"/>
    <lineage>
        <taxon>Eukaryota</taxon>
        <taxon>Sar</taxon>
        <taxon>Alveolata</taxon>
        <taxon>Perkinsozoa</taxon>
        <taxon>Perkinsea</taxon>
        <taxon>Perkinsida</taxon>
        <taxon>Perkinsidae</taxon>
        <taxon>Perkinsus</taxon>
    </lineage>
</organism>
<accession>A0A7J6SUP7</accession>
<dbReference type="EMBL" id="JABANM010012496">
    <property type="protein sequence ID" value="KAF4735896.1"/>
    <property type="molecule type" value="Genomic_DNA"/>
</dbReference>